<dbReference type="AlphaFoldDB" id="A0A4Q0VW11"/>
<evidence type="ECO:0000259" key="3">
    <source>
        <dbReference type="PROSITE" id="PS50887"/>
    </source>
</evidence>
<evidence type="ECO:0000313" key="5">
    <source>
        <dbReference type="Proteomes" id="UP000290649"/>
    </source>
</evidence>
<sequence length="786" mass="89418">MFSKRDKKFAYIFIATYIVLNLSWNYLFQSKELILDWGIAVFQVVACITAFTWIMNTYRKEEGKARAFWLFLGLGILSYLLGIVVWAFYHFTMTTGAEAAMVPKILWISQNVFYFIALLLIMSVMKKNNLLTIRFLLDILIVMSVAGTFIWFFIMDPLIKNFNQTFSYIDILYPILDLGVLAGVISLVVASNSIFTKTTSYLLIFGLLVQIIADLIFSYLTVKGVYTVGSITEPLWILSLFIISLASIHHEPFIGYEDNKSILKNKPKGSLFLKHSLPYIGVILLSIYVISELQHSTPIVIGLFFSILLVILRQVFTLLDNDRLVSDLNNLNEALEIKVKERTDRLVETINQMEHFAFHDVVTGLPNRRYIEKRLAQAIKNRNPVGEKKIAFLLLDLDRFKQINDSLGHSYGDLLLKEVGRRLSQVMHSNELVCRIGGDEYAILLENVTMSKIERKAELILQVLRKVYDISGVDLHVTPSIGISIYPEHGENFEALLMKADTAMYKVKENGKNHFKLYQASMDMVPQLALENSLRKALDRSEFVLYYQPQLSLETGQIIGVEALIRWISPSRGFVPPSEFISIAEETGLILPLGDWVLREACKQSVTWENQGIPRLRVAVNISSIQFQQTNFVKIVANIIAQTGANPDNIELEITESIAMGSMENTIFKLSQLKEMGFHIAMDDFGTGYSSLQYMNKFPIDRLKIDRSFISLLNTNEKNDAIVKLIVMMAKGLNFKVIAEGVETIQQRTFLEQIDCDEIQGYLISKPLKLEDCNEFLNAATVSCTK</sequence>
<comment type="caution">
    <text evidence="4">The sequence shown here is derived from an EMBL/GenBank/DDBJ whole genome shotgun (WGS) entry which is preliminary data.</text>
</comment>
<dbReference type="InterPro" id="IPR001633">
    <property type="entry name" value="EAL_dom"/>
</dbReference>
<proteinExistence type="predicted"/>
<dbReference type="SMART" id="SM00267">
    <property type="entry name" value="GGDEF"/>
    <property type="match status" value="1"/>
</dbReference>
<keyword evidence="5" id="KW-1185">Reference proteome</keyword>
<dbReference type="Proteomes" id="UP000290649">
    <property type="component" value="Unassembled WGS sequence"/>
</dbReference>
<dbReference type="NCBIfam" id="TIGR00254">
    <property type="entry name" value="GGDEF"/>
    <property type="match status" value="1"/>
</dbReference>
<keyword evidence="1" id="KW-0812">Transmembrane</keyword>
<feature type="transmembrane region" description="Helical" evidence="1">
    <location>
        <begin position="201"/>
        <end position="222"/>
    </location>
</feature>
<feature type="transmembrane region" description="Helical" evidence="1">
    <location>
        <begin position="234"/>
        <end position="250"/>
    </location>
</feature>
<gene>
    <name evidence="4" type="ORF">DS745_05700</name>
</gene>
<feature type="domain" description="GGDEF" evidence="3">
    <location>
        <begin position="388"/>
        <end position="520"/>
    </location>
</feature>
<evidence type="ECO:0000256" key="1">
    <source>
        <dbReference type="SAM" id="Phobius"/>
    </source>
</evidence>
<dbReference type="Gene3D" id="3.20.20.450">
    <property type="entry name" value="EAL domain"/>
    <property type="match status" value="1"/>
</dbReference>
<dbReference type="Pfam" id="PF00990">
    <property type="entry name" value="GGDEF"/>
    <property type="match status" value="1"/>
</dbReference>
<dbReference type="InterPro" id="IPR052155">
    <property type="entry name" value="Biofilm_reg_signaling"/>
</dbReference>
<dbReference type="Pfam" id="PF00563">
    <property type="entry name" value="EAL"/>
    <property type="match status" value="1"/>
</dbReference>
<feature type="transmembrane region" description="Helical" evidence="1">
    <location>
        <begin position="67"/>
        <end position="89"/>
    </location>
</feature>
<dbReference type="InterPro" id="IPR035919">
    <property type="entry name" value="EAL_sf"/>
</dbReference>
<name>A0A4Q0VW11_9BACI</name>
<dbReference type="CDD" id="cd01949">
    <property type="entry name" value="GGDEF"/>
    <property type="match status" value="1"/>
</dbReference>
<dbReference type="SUPFAM" id="SSF141868">
    <property type="entry name" value="EAL domain-like"/>
    <property type="match status" value="1"/>
</dbReference>
<feature type="domain" description="EAL" evidence="2">
    <location>
        <begin position="527"/>
        <end position="781"/>
    </location>
</feature>
<dbReference type="InterPro" id="IPR029787">
    <property type="entry name" value="Nucleotide_cyclase"/>
</dbReference>
<feature type="transmembrane region" description="Helical" evidence="1">
    <location>
        <begin position="9"/>
        <end position="28"/>
    </location>
</feature>
<dbReference type="SUPFAM" id="SSF55073">
    <property type="entry name" value="Nucleotide cyclase"/>
    <property type="match status" value="1"/>
</dbReference>
<dbReference type="CDD" id="cd01948">
    <property type="entry name" value="EAL"/>
    <property type="match status" value="1"/>
</dbReference>
<feature type="transmembrane region" description="Helical" evidence="1">
    <location>
        <begin position="166"/>
        <end position="189"/>
    </location>
</feature>
<dbReference type="PROSITE" id="PS50887">
    <property type="entry name" value="GGDEF"/>
    <property type="match status" value="1"/>
</dbReference>
<dbReference type="InterPro" id="IPR000160">
    <property type="entry name" value="GGDEF_dom"/>
</dbReference>
<feature type="transmembrane region" description="Helical" evidence="1">
    <location>
        <begin position="34"/>
        <end position="55"/>
    </location>
</feature>
<protein>
    <submittedName>
        <fullName evidence="4">EAL domain-containing protein</fullName>
    </submittedName>
</protein>
<keyword evidence="1" id="KW-1133">Transmembrane helix</keyword>
<dbReference type="PANTHER" id="PTHR44757:SF2">
    <property type="entry name" value="BIOFILM ARCHITECTURE MAINTENANCE PROTEIN MBAA"/>
    <property type="match status" value="1"/>
</dbReference>
<keyword evidence="1" id="KW-0472">Membrane</keyword>
<dbReference type="Gene3D" id="3.30.70.270">
    <property type="match status" value="1"/>
</dbReference>
<feature type="transmembrane region" description="Helical" evidence="1">
    <location>
        <begin position="101"/>
        <end position="123"/>
    </location>
</feature>
<dbReference type="FunFam" id="3.20.20.450:FF:000001">
    <property type="entry name" value="Cyclic di-GMP phosphodiesterase yahA"/>
    <property type="match status" value="1"/>
</dbReference>
<organism evidence="4 5">
    <name type="scientific">Anaerobacillus alkaliphilus</name>
    <dbReference type="NCBI Taxonomy" id="1548597"/>
    <lineage>
        <taxon>Bacteria</taxon>
        <taxon>Bacillati</taxon>
        <taxon>Bacillota</taxon>
        <taxon>Bacilli</taxon>
        <taxon>Bacillales</taxon>
        <taxon>Bacillaceae</taxon>
        <taxon>Anaerobacillus</taxon>
    </lineage>
</organism>
<dbReference type="PROSITE" id="PS50883">
    <property type="entry name" value="EAL"/>
    <property type="match status" value="1"/>
</dbReference>
<feature type="transmembrane region" description="Helical" evidence="1">
    <location>
        <begin position="271"/>
        <end position="290"/>
    </location>
</feature>
<evidence type="ECO:0000259" key="2">
    <source>
        <dbReference type="PROSITE" id="PS50883"/>
    </source>
</evidence>
<dbReference type="InterPro" id="IPR043128">
    <property type="entry name" value="Rev_trsase/Diguanyl_cyclase"/>
</dbReference>
<accession>A0A4Q0VW11</accession>
<dbReference type="PANTHER" id="PTHR44757">
    <property type="entry name" value="DIGUANYLATE CYCLASE DGCP"/>
    <property type="match status" value="1"/>
</dbReference>
<reference evidence="4 5" key="1">
    <citation type="journal article" date="2019" name="Int. J. Syst. Evol. Microbiol.">
        <title>Anaerobacillus alkaliphilus sp. nov., a novel alkaliphilic and moderately halophilic bacterium.</title>
        <authorList>
            <person name="Borsodi A.K."/>
            <person name="Aszalos J.M."/>
            <person name="Bihari P."/>
            <person name="Nagy I."/>
            <person name="Schumann P."/>
            <person name="Sproer C."/>
            <person name="Kovacs A.L."/>
            <person name="Boka K."/>
            <person name="Dobosy P."/>
            <person name="Ovari M."/>
            <person name="Szili-Kovacs T."/>
            <person name="Toth E."/>
        </authorList>
    </citation>
    <scope>NUCLEOTIDE SEQUENCE [LARGE SCALE GENOMIC DNA]</scope>
    <source>
        <strain evidence="4 5">B16-10</strain>
    </source>
</reference>
<feature type="transmembrane region" description="Helical" evidence="1">
    <location>
        <begin position="135"/>
        <end position="154"/>
    </location>
</feature>
<dbReference type="EMBL" id="QOUX01000021">
    <property type="protein sequence ID" value="RXJ02803.1"/>
    <property type="molecule type" value="Genomic_DNA"/>
</dbReference>
<evidence type="ECO:0000313" key="4">
    <source>
        <dbReference type="EMBL" id="RXJ02803.1"/>
    </source>
</evidence>
<dbReference type="SMART" id="SM00052">
    <property type="entry name" value="EAL"/>
    <property type="match status" value="1"/>
</dbReference>
<dbReference type="OrthoDB" id="9759607at2"/>